<keyword evidence="3" id="KW-1185">Reference proteome</keyword>
<comment type="caution">
    <text evidence="2">The sequence shown here is derived from an EMBL/GenBank/DDBJ whole genome shotgun (WGS) entry which is preliminary data.</text>
</comment>
<dbReference type="InterPro" id="IPR036928">
    <property type="entry name" value="AS_sf"/>
</dbReference>
<accession>A0A7W9PLN8</accession>
<keyword evidence="2" id="KW-0808">Transferase</keyword>
<organism evidence="2 3">
    <name type="scientific">Nocardia transvalensis</name>
    <dbReference type="NCBI Taxonomy" id="37333"/>
    <lineage>
        <taxon>Bacteria</taxon>
        <taxon>Bacillati</taxon>
        <taxon>Actinomycetota</taxon>
        <taxon>Actinomycetes</taxon>
        <taxon>Mycobacteriales</taxon>
        <taxon>Nocardiaceae</taxon>
        <taxon>Nocardia</taxon>
    </lineage>
</organism>
<evidence type="ECO:0000313" key="3">
    <source>
        <dbReference type="Proteomes" id="UP000540412"/>
    </source>
</evidence>
<dbReference type="SUPFAM" id="SSF75304">
    <property type="entry name" value="Amidase signature (AS) enzymes"/>
    <property type="match status" value="1"/>
</dbReference>
<dbReference type="InterPro" id="IPR023631">
    <property type="entry name" value="Amidase_dom"/>
</dbReference>
<dbReference type="Proteomes" id="UP000540412">
    <property type="component" value="Unassembled WGS sequence"/>
</dbReference>
<dbReference type="PROSITE" id="PS00571">
    <property type="entry name" value="AMIDASES"/>
    <property type="match status" value="1"/>
</dbReference>
<dbReference type="Gene3D" id="3.90.1300.10">
    <property type="entry name" value="Amidase signature (AS) domain"/>
    <property type="match status" value="1"/>
</dbReference>
<dbReference type="PANTHER" id="PTHR46310:SF7">
    <property type="entry name" value="AMIDASE 1"/>
    <property type="match status" value="1"/>
</dbReference>
<dbReference type="GO" id="GO:0016740">
    <property type="term" value="F:transferase activity"/>
    <property type="evidence" value="ECO:0007669"/>
    <property type="project" value="UniProtKB-KW"/>
</dbReference>
<dbReference type="InterPro" id="IPR020556">
    <property type="entry name" value="Amidase_CS"/>
</dbReference>
<reference evidence="2 3" key="1">
    <citation type="submission" date="2020-08" db="EMBL/GenBank/DDBJ databases">
        <title>Sequencing the genomes of 1000 actinobacteria strains.</title>
        <authorList>
            <person name="Klenk H.-P."/>
        </authorList>
    </citation>
    <scope>NUCLEOTIDE SEQUENCE [LARGE SCALE GENOMIC DNA]</scope>
    <source>
        <strain evidence="2 3">DSM 43582</strain>
    </source>
</reference>
<evidence type="ECO:0000313" key="2">
    <source>
        <dbReference type="EMBL" id="MBB5918366.1"/>
    </source>
</evidence>
<dbReference type="AlphaFoldDB" id="A0A7W9PLN8"/>
<dbReference type="PANTHER" id="PTHR46310">
    <property type="entry name" value="AMIDASE 1"/>
    <property type="match status" value="1"/>
</dbReference>
<gene>
    <name evidence="2" type="ORF">BJY24_007278</name>
</gene>
<proteinExistence type="predicted"/>
<dbReference type="Pfam" id="PF01425">
    <property type="entry name" value="Amidase"/>
    <property type="match status" value="1"/>
</dbReference>
<feature type="domain" description="Amidase" evidence="1">
    <location>
        <begin position="21"/>
        <end position="186"/>
    </location>
</feature>
<sequence length="393" mass="40010">MTIDATVWRARGAPLVPATGSGVLSGHTVAVKDLYAVAGFAIGAGVRSYPEHDEPEPRHAAAVTALLEAGAEITGIAQTDEFAYSISGGNGRFGMPVNPAAPDRVPGGSSSGPAVAVARGEVTVGLGTDTAGSIRVPGAYQGLWGIRTSHGRVDTRGLLPLAPSFDTVGWLTRDAQTLAAVAECLIPGTDSVPDRFVIEPYVCAVAEPGIVAAARSAGLALGAEPVDLGADLDTWYEAFRTVQAFEAWAQHGPWISAHPGALEAEVAGRFAYAATVREAAATAARSVLADAAAQIREVLARRVLVLPSTAAPPPHRAIAVADREAARAHTLRLTCLASIAGLPAVTVPVGRIGGAPAGLCLVGPRGTDRSLIRLASSSAAVLAEATQSSKEPS</sequence>
<protein>
    <submittedName>
        <fullName evidence="2">Asp-tRNA(Asn)/Glu-tRNA(Gln) amidotransferase A subunit family amidase</fullName>
    </submittedName>
</protein>
<name>A0A7W9PLN8_9NOCA</name>
<evidence type="ECO:0000259" key="1">
    <source>
        <dbReference type="Pfam" id="PF01425"/>
    </source>
</evidence>
<dbReference type="EMBL" id="JACHIT010000002">
    <property type="protein sequence ID" value="MBB5918366.1"/>
    <property type="molecule type" value="Genomic_DNA"/>
</dbReference>
<dbReference type="RefSeq" id="WP_051163297.1">
    <property type="nucleotide sequence ID" value="NZ_JACHIT010000002.1"/>
</dbReference>